<dbReference type="EMBL" id="JANAVB010009596">
    <property type="protein sequence ID" value="KAJ6840125.1"/>
    <property type="molecule type" value="Genomic_DNA"/>
</dbReference>
<name>A0AAX6HI46_IRIPA</name>
<keyword evidence="3" id="KW-0808">Transferase</keyword>
<keyword evidence="4" id="KW-1185">Reference proteome</keyword>
<keyword evidence="3" id="KW-0675">Receptor</keyword>
<proteinExistence type="predicted"/>
<dbReference type="GO" id="GO:0016301">
    <property type="term" value="F:kinase activity"/>
    <property type="evidence" value="ECO:0007669"/>
    <property type="project" value="UniProtKB-KW"/>
</dbReference>
<comment type="caution">
    <text evidence="3">The sequence shown here is derived from an EMBL/GenBank/DDBJ whole genome shotgun (WGS) entry which is preliminary data.</text>
</comment>
<feature type="region of interest" description="Disordered" evidence="1">
    <location>
        <begin position="45"/>
        <end position="85"/>
    </location>
</feature>
<evidence type="ECO:0000256" key="1">
    <source>
        <dbReference type="SAM" id="MobiDB-lite"/>
    </source>
</evidence>
<evidence type="ECO:0000313" key="4">
    <source>
        <dbReference type="Proteomes" id="UP001140949"/>
    </source>
</evidence>
<reference evidence="3" key="2">
    <citation type="submission" date="2023-04" db="EMBL/GenBank/DDBJ databases">
        <authorList>
            <person name="Bruccoleri R.E."/>
            <person name="Oakeley E.J."/>
            <person name="Faust A.-M."/>
            <person name="Dessus-Babus S."/>
            <person name="Altorfer M."/>
            <person name="Burckhardt D."/>
            <person name="Oertli M."/>
            <person name="Naumann U."/>
            <person name="Petersen F."/>
            <person name="Wong J."/>
        </authorList>
    </citation>
    <scope>NUCLEOTIDE SEQUENCE</scope>
    <source>
        <strain evidence="3">GSM-AAB239-AS_SAM_17_03QT</strain>
        <tissue evidence="3">Leaf</tissue>
    </source>
</reference>
<organism evidence="3 4">
    <name type="scientific">Iris pallida</name>
    <name type="common">Sweet iris</name>
    <dbReference type="NCBI Taxonomy" id="29817"/>
    <lineage>
        <taxon>Eukaryota</taxon>
        <taxon>Viridiplantae</taxon>
        <taxon>Streptophyta</taxon>
        <taxon>Embryophyta</taxon>
        <taxon>Tracheophyta</taxon>
        <taxon>Spermatophyta</taxon>
        <taxon>Magnoliopsida</taxon>
        <taxon>Liliopsida</taxon>
        <taxon>Asparagales</taxon>
        <taxon>Iridaceae</taxon>
        <taxon>Iridoideae</taxon>
        <taxon>Irideae</taxon>
        <taxon>Iris</taxon>
    </lineage>
</organism>
<dbReference type="EMBL" id="JANAVB010035902">
    <property type="protein sequence ID" value="KAJ6804320.1"/>
    <property type="molecule type" value="Genomic_DNA"/>
</dbReference>
<keyword evidence="3" id="KW-0418">Kinase</keyword>
<gene>
    <name evidence="2" type="ORF">M6B38_185775</name>
    <name evidence="3" type="ORF">M6B38_312805</name>
</gene>
<protein>
    <submittedName>
        <fullName evidence="3">Proline-rich receptor-like protein kinase PERK9</fullName>
    </submittedName>
</protein>
<sequence>MLGNRRHLVEGTMFAQKTAQSELAERLGRARRCMALLDLGSRIPDPVVTSEASGGRGSGRLEDKDDQARASAAGETFGQRRLDTAPREVSRWWIWEKKSK</sequence>
<accession>A0AAX6HI46</accession>
<evidence type="ECO:0000313" key="2">
    <source>
        <dbReference type="EMBL" id="KAJ6804320.1"/>
    </source>
</evidence>
<dbReference type="AlphaFoldDB" id="A0AAX6HI46"/>
<dbReference type="Proteomes" id="UP001140949">
    <property type="component" value="Unassembled WGS sequence"/>
</dbReference>
<reference evidence="3" key="1">
    <citation type="journal article" date="2023" name="GigaByte">
        <title>Genome assembly of the bearded iris, Iris pallida Lam.</title>
        <authorList>
            <person name="Bruccoleri R.E."/>
            <person name="Oakeley E.J."/>
            <person name="Faust A.M.E."/>
            <person name="Altorfer M."/>
            <person name="Dessus-Babus S."/>
            <person name="Burckhardt D."/>
            <person name="Oertli M."/>
            <person name="Naumann U."/>
            <person name="Petersen F."/>
            <person name="Wong J."/>
        </authorList>
    </citation>
    <scope>NUCLEOTIDE SEQUENCE</scope>
    <source>
        <strain evidence="3">GSM-AAB239-AS_SAM_17_03QT</strain>
    </source>
</reference>
<feature type="compositionally biased region" description="Basic and acidic residues" evidence="1">
    <location>
        <begin position="59"/>
        <end position="68"/>
    </location>
</feature>
<evidence type="ECO:0000313" key="3">
    <source>
        <dbReference type="EMBL" id="KAJ6840125.1"/>
    </source>
</evidence>